<organism evidence="2 3">
    <name type="scientific">Chironomus riparius</name>
    <dbReference type="NCBI Taxonomy" id="315576"/>
    <lineage>
        <taxon>Eukaryota</taxon>
        <taxon>Metazoa</taxon>
        <taxon>Ecdysozoa</taxon>
        <taxon>Arthropoda</taxon>
        <taxon>Hexapoda</taxon>
        <taxon>Insecta</taxon>
        <taxon>Pterygota</taxon>
        <taxon>Neoptera</taxon>
        <taxon>Endopterygota</taxon>
        <taxon>Diptera</taxon>
        <taxon>Nematocera</taxon>
        <taxon>Chironomoidea</taxon>
        <taxon>Chironomidae</taxon>
        <taxon>Chironominae</taxon>
        <taxon>Chironomus</taxon>
    </lineage>
</organism>
<evidence type="ECO:0000313" key="3">
    <source>
        <dbReference type="Proteomes" id="UP001153620"/>
    </source>
</evidence>
<protein>
    <submittedName>
        <fullName evidence="2">Uncharacterized protein</fullName>
    </submittedName>
</protein>
<evidence type="ECO:0000313" key="2">
    <source>
        <dbReference type="EMBL" id="CAG9798027.1"/>
    </source>
</evidence>
<dbReference type="Proteomes" id="UP001153620">
    <property type="component" value="Chromosome 1"/>
</dbReference>
<accession>A0A9N9RJL3</accession>
<dbReference type="AlphaFoldDB" id="A0A9N9RJL3"/>
<proteinExistence type="predicted"/>
<dbReference type="EMBL" id="OU895877">
    <property type="protein sequence ID" value="CAG9798027.1"/>
    <property type="molecule type" value="Genomic_DNA"/>
</dbReference>
<keyword evidence="3" id="KW-1185">Reference proteome</keyword>
<evidence type="ECO:0000256" key="1">
    <source>
        <dbReference type="SAM" id="MobiDB-lite"/>
    </source>
</evidence>
<feature type="region of interest" description="Disordered" evidence="1">
    <location>
        <begin position="291"/>
        <end position="310"/>
    </location>
</feature>
<gene>
    <name evidence="2" type="ORF">CHIRRI_LOCUS1012</name>
</gene>
<name>A0A9N9RJL3_9DIPT</name>
<sequence length="360" mass="40264">MSTVIDDDVLQICASHEDLLGETDDAKYLNSEVVVLKFINKNGSKIISFTGSIHKLLMDNNVKIKGIYWKGDYTCLIEVLLTDFLEIFLIALVGARNNSRTVSDKTKKDILKNCFGKFSIILLNEIICMIVVPHISEKLIECKSTYYPFGHCTGNVINLITNCLKESPELIVKKIIKELNNGNKLIEIYGYHIECSGKSDYALRFFIKTSSINNNVMRSLNAAFGSLSFCSSTLHLIPEVKSSEFSNAMNSSLNSKQLWSALSEIDVLNCNSNEQALAMKRNTPTNVNLTPKPTDRKKITATSSQSSSSIFSRLGPRINTYRSHLSSDTHPYARTYLNLQITARFSTSSSSKTLKSKSRH</sequence>
<reference evidence="2" key="2">
    <citation type="submission" date="2022-10" db="EMBL/GenBank/DDBJ databases">
        <authorList>
            <consortium name="ENA_rothamsted_submissions"/>
            <consortium name="culmorum"/>
            <person name="King R."/>
        </authorList>
    </citation>
    <scope>NUCLEOTIDE SEQUENCE</scope>
</reference>
<reference evidence="2" key="1">
    <citation type="submission" date="2022-01" db="EMBL/GenBank/DDBJ databases">
        <authorList>
            <person name="King R."/>
        </authorList>
    </citation>
    <scope>NUCLEOTIDE SEQUENCE</scope>
</reference>